<accession>A0A0B5ILV2</accession>
<dbReference type="Proteomes" id="UP000031774">
    <property type="component" value="Chromosome"/>
</dbReference>
<dbReference type="KEGG" id="svt:SVTN_38920"/>
<dbReference type="RefSeq" id="WP_041133275.1">
    <property type="nucleotide sequence ID" value="NZ_CP010407.1"/>
</dbReference>
<proteinExistence type="predicted"/>
<evidence type="ECO:0000313" key="2">
    <source>
        <dbReference type="Proteomes" id="UP000031774"/>
    </source>
</evidence>
<dbReference type="EMBL" id="CP010407">
    <property type="protein sequence ID" value="AJF69354.1"/>
    <property type="molecule type" value="Genomic_DNA"/>
</dbReference>
<name>A0A0B5ILV2_9ACTN</name>
<gene>
    <name evidence="1" type="ORF">SVTN_38920</name>
</gene>
<dbReference type="AlphaFoldDB" id="A0A0B5ILV2"/>
<sequence>MRRTTPGKPVKQGWDGPWYRVRTEAFEASFLPSDGEDLNTVCNIDVSVTLNDGSHWTATVFTVAEVERLMTLWAGTDEALGGRYFWVPDGLIVRDPGIDGMTDVIAGLIENSEFPDIFQRSGDD</sequence>
<protein>
    <submittedName>
        <fullName evidence="1">Uncharacterized protein</fullName>
    </submittedName>
</protein>
<evidence type="ECO:0000313" key="1">
    <source>
        <dbReference type="EMBL" id="AJF69354.1"/>
    </source>
</evidence>
<reference evidence="1 2" key="1">
    <citation type="submission" date="2014-12" db="EMBL/GenBank/DDBJ databases">
        <title>Complete genome sequence of Streptomyces vietnamensis strain GIMV4.0001, a genetic manipulable producer of the benzoisochromanequinone antibiotic granaticin.</title>
        <authorList>
            <person name="Deng M.R."/>
            <person name="Guo J."/>
            <person name="Ma L.Y."/>
            <person name="Feng G.D."/>
            <person name="Mo C.Y."/>
            <person name="Zhu H.H."/>
        </authorList>
    </citation>
    <scope>NUCLEOTIDE SEQUENCE [LARGE SCALE GENOMIC DNA]</scope>
    <source>
        <strain evidence="2">GIMV4.0001</strain>
    </source>
</reference>
<organism evidence="1 2">
    <name type="scientific">Streptomyces vietnamensis</name>
    <dbReference type="NCBI Taxonomy" id="362257"/>
    <lineage>
        <taxon>Bacteria</taxon>
        <taxon>Bacillati</taxon>
        <taxon>Actinomycetota</taxon>
        <taxon>Actinomycetes</taxon>
        <taxon>Kitasatosporales</taxon>
        <taxon>Streptomycetaceae</taxon>
        <taxon>Streptomyces</taxon>
    </lineage>
</organism>
<keyword evidence="2" id="KW-1185">Reference proteome</keyword>
<dbReference type="HOGENOM" id="CLU_166910_0_0_11"/>